<gene>
    <name evidence="1" type="ORF">Scep_016764</name>
</gene>
<name>A0AAP0INB5_9MAGN</name>
<comment type="caution">
    <text evidence="1">The sequence shown here is derived from an EMBL/GenBank/DDBJ whole genome shotgun (WGS) entry which is preliminary data.</text>
</comment>
<dbReference type="AlphaFoldDB" id="A0AAP0INB5"/>
<organism evidence="1 2">
    <name type="scientific">Stephania cephalantha</name>
    <dbReference type="NCBI Taxonomy" id="152367"/>
    <lineage>
        <taxon>Eukaryota</taxon>
        <taxon>Viridiplantae</taxon>
        <taxon>Streptophyta</taxon>
        <taxon>Embryophyta</taxon>
        <taxon>Tracheophyta</taxon>
        <taxon>Spermatophyta</taxon>
        <taxon>Magnoliopsida</taxon>
        <taxon>Ranunculales</taxon>
        <taxon>Menispermaceae</taxon>
        <taxon>Menispermoideae</taxon>
        <taxon>Cissampelideae</taxon>
        <taxon>Stephania</taxon>
    </lineage>
</organism>
<proteinExistence type="predicted"/>
<evidence type="ECO:0000313" key="1">
    <source>
        <dbReference type="EMBL" id="KAK9118671.1"/>
    </source>
</evidence>
<keyword evidence="2" id="KW-1185">Reference proteome</keyword>
<reference evidence="1 2" key="1">
    <citation type="submission" date="2024-01" db="EMBL/GenBank/DDBJ databases">
        <title>Genome assemblies of Stephania.</title>
        <authorList>
            <person name="Yang L."/>
        </authorList>
    </citation>
    <scope>NUCLEOTIDE SEQUENCE [LARGE SCALE GENOMIC DNA]</scope>
    <source>
        <strain evidence="1">JXDWG</strain>
        <tissue evidence="1">Leaf</tissue>
    </source>
</reference>
<dbReference type="EMBL" id="JBBNAG010000007">
    <property type="protein sequence ID" value="KAK9118671.1"/>
    <property type="molecule type" value="Genomic_DNA"/>
</dbReference>
<sequence length="88" mass="10337">MSRDTCAQKIRGHGSIFIHTTFKSNFDHLSHSHRFGKLEKKEKSCWSVQGEEEDQQVWLRGISGVGEEEDQVIKLVHIRKRVRERGQY</sequence>
<accession>A0AAP0INB5</accession>
<evidence type="ECO:0000313" key="2">
    <source>
        <dbReference type="Proteomes" id="UP001419268"/>
    </source>
</evidence>
<dbReference type="Proteomes" id="UP001419268">
    <property type="component" value="Unassembled WGS sequence"/>
</dbReference>
<protein>
    <submittedName>
        <fullName evidence="1">Uncharacterized protein</fullName>
    </submittedName>
</protein>